<organism evidence="2 3">
    <name type="scientific">Actinokineospora xionganensis</name>
    <dbReference type="NCBI Taxonomy" id="2684470"/>
    <lineage>
        <taxon>Bacteria</taxon>
        <taxon>Bacillati</taxon>
        <taxon>Actinomycetota</taxon>
        <taxon>Actinomycetes</taxon>
        <taxon>Pseudonocardiales</taxon>
        <taxon>Pseudonocardiaceae</taxon>
        <taxon>Actinokineospora</taxon>
    </lineage>
</organism>
<dbReference type="Pfam" id="PF21780">
    <property type="entry name" value="DUF6875"/>
    <property type="match status" value="1"/>
</dbReference>
<dbReference type="EMBL" id="JABVED010000006">
    <property type="protein sequence ID" value="MBC6448098.1"/>
    <property type="molecule type" value="Genomic_DNA"/>
</dbReference>
<dbReference type="InterPro" id="IPR049240">
    <property type="entry name" value="DUF6875"/>
</dbReference>
<evidence type="ECO:0000313" key="3">
    <source>
        <dbReference type="Proteomes" id="UP000734823"/>
    </source>
</evidence>
<gene>
    <name evidence="2" type="ORF">GPZ80_13060</name>
</gene>
<feature type="domain" description="DUF6875" evidence="1">
    <location>
        <begin position="35"/>
        <end position="212"/>
    </location>
</feature>
<evidence type="ECO:0000313" key="2">
    <source>
        <dbReference type="EMBL" id="MBC6448098.1"/>
    </source>
</evidence>
<dbReference type="Proteomes" id="UP000734823">
    <property type="component" value="Unassembled WGS sequence"/>
</dbReference>
<proteinExistence type="predicted"/>
<sequence length="228" mass="25730">MLTSPGEPARVLLEVDDIEQNLLPTRMVPYAPQLRLILDWARQYLTRPHESLGRKGSVCPFVQASIDRRKFYLTVFPGRPADPSDVAAAMLPYRDWFLELAPRGQGTAQLTTILVLFPDLRSEDVDEVIDGSQETLKSDYVDRGLMIGEFHDGPPDKGGLWNPDFRPLRSPVPLLAIRHMVPTDFAFLRESRGHALAYLRQFASQVPATVREAMVHALVRDELEVGTR</sequence>
<comment type="caution">
    <text evidence="2">The sequence shown here is derived from an EMBL/GenBank/DDBJ whole genome shotgun (WGS) entry which is preliminary data.</text>
</comment>
<evidence type="ECO:0000259" key="1">
    <source>
        <dbReference type="Pfam" id="PF21780"/>
    </source>
</evidence>
<reference evidence="2 3" key="1">
    <citation type="submission" date="2020-06" db="EMBL/GenBank/DDBJ databases">
        <title>Actinokineospora xiongansis sp. nov., isolated from soil of Baiyangdian.</title>
        <authorList>
            <person name="Zhang X."/>
        </authorList>
    </citation>
    <scope>NUCLEOTIDE SEQUENCE [LARGE SCALE GENOMIC DNA]</scope>
    <source>
        <strain evidence="2 3">HBU206404</strain>
    </source>
</reference>
<name>A0ABR7L6E6_9PSEU</name>
<protein>
    <recommendedName>
        <fullName evidence="1">DUF6875 domain-containing protein</fullName>
    </recommendedName>
</protein>
<keyword evidence="3" id="KW-1185">Reference proteome</keyword>
<accession>A0ABR7L6E6</accession>
<dbReference type="RefSeq" id="WP_187220594.1">
    <property type="nucleotide sequence ID" value="NZ_JABVED010000006.1"/>
</dbReference>